<proteinExistence type="predicted"/>
<sequence>MISLQIKVYMNYYKICVDFTGFCLRSWRLLVQVLMRKLVILQLSQTTLRSQKFLVEVVVFLNLLMPNDNIIRDLLHLLLMVLQLTRTKNKRKTKKLITKTCVQNWGKWS</sequence>
<reference evidence="2" key="1">
    <citation type="submission" date="2023-01" db="EMBL/GenBank/DDBJ databases">
        <title>Key to firefly adult light organ development and bioluminescence: homeobox transcription factors regulate luciferase expression and transportation to peroxisome.</title>
        <authorList>
            <person name="Fu X."/>
        </authorList>
    </citation>
    <scope>NUCLEOTIDE SEQUENCE [LARGE SCALE GENOMIC DNA]</scope>
</reference>
<accession>A0AAN7SDF6</accession>
<comment type="caution">
    <text evidence="1">The sequence shown here is derived from an EMBL/GenBank/DDBJ whole genome shotgun (WGS) entry which is preliminary data.</text>
</comment>
<gene>
    <name evidence="1" type="ORF">RN001_002652</name>
</gene>
<evidence type="ECO:0000313" key="1">
    <source>
        <dbReference type="EMBL" id="KAK4886381.1"/>
    </source>
</evidence>
<name>A0AAN7SDF6_9COLE</name>
<evidence type="ECO:0000313" key="2">
    <source>
        <dbReference type="Proteomes" id="UP001353858"/>
    </source>
</evidence>
<organism evidence="1 2">
    <name type="scientific">Aquatica leii</name>
    <dbReference type="NCBI Taxonomy" id="1421715"/>
    <lineage>
        <taxon>Eukaryota</taxon>
        <taxon>Metazoa</taxon>
        <taxon>Ecdysozoa</taxon>
        <taxon>Arthropoda</taxon>
        <taxon>Hexapoda</taxon>
        <taxon>Insecta</taxon>
        <taxon>Pterygota</taxon>
        <taxon>Neoptera</taxon>
        <taxon>Endopterygota</taxon>
        <taxon>Coleoptera</taxon>
        <taxon>Polyphaga</taxon>
        <taxon>Elateriformia</taxon>
        <taxon>Elateroidea</taxon>
        <taxon>Lampyridae</taxon>
        <taxon>Luciolinae</taxon>
        <taxon>Aquatica</taxon>
    </lineage>
</organism>
<dbReference type="AlphaFoldDB" id="A0AAN7SDF6"/>
<dbReference type="EMBL" id="JARPUR010000001">
    <property type="protein sequence ID" value="KAK4886381.1"/>
    <property type="molecule type" value="Genomic_DNA"/>
</dbReference>
<dbReference type="Proteomes" id="UP001353858">
    <property type="component" value="Unassembled WGS sequence"/>
</dbReference>
<protein>
    <submittedName>
        <fullName evidence="1">Uncharacterized protein</fullName>
    </submittedName>
</protein>
<keyword evidence="2" id="KW-1185">Reference proteome</keyword>